<keyword evidence="1" id="KW-0472">Membrane</keyword>
<feature type="transmembrane region" description="Helical" evidence="1">
    <location>
        <begin position="163"/>
        <end position="189"/>
    </location>
</feature>
<feature type="transmembrane region" description="Helical" evidence="1">
    <location>
        <begin position="31"/>
        <end position="53"/>
    </location>
</feature>
<dbReference type="Gene3D" id="1.10.1760.20">
    <property type="match status" value="1"/>
</dbReference>
<dbReference type="Pfam" id="PF12822">
    <property type="entry name" value="ECF_trnsprt"/>
    <property type="match status" value="1"/>
</dbReference>
<proteinExistence type="predicted"/>
<comment type="caution">
    <text evidence="2">The sequence shown here is derived from an EMBL/GenBank/DDBJ whole genome shotgun (WGS) entry which is preliminary data.</text>
</comment>
<evidence type="ECO:0000313" key="3">
    <source>
        <dbReference type="Proteomes" id="UP000192288"/>
    </source>
</evidence>
<organism evidence="2 3">
    <name type="scientific">Leuconostoc pseudomesenteroides</name>
    <dbReference type="NCBI Taxonomy" id="33968"/>
    <lineage>
        <taxon>Bacteria</taxon>
        <taxon>Bacillati</taxon>
        <taxon>Bacillota</taxon>
        <taxon>Bacilli</taxon>
        <taxon>Lactobacillales</taxon>
        <taxon>Lactobacillaceae</taxon>
        <taxon>Leuconostoc</taxon>
    </lineage>
</organism>
<gene>
    <name evidence="2" type="ORF">BMR96_02180</name>
</gene>
<feature type="transmembrane region" description="Helical" evidence="1">
    <location>
        <begin position="125"/>
        <end position="151"/>
    </location>
</feature>
<dbReference type="eggNOG" id="COG4684">
    <property type="taxonomic scope" value="Bacteria"/>
</dbReference>
<feature type="transmembrane region" description="Helical" evidence="1">
    <location>
        <begin position="92"/>
        <end position="113"/>
    </location>
</feature>
<evidence type="ECO:0000256" key="1">
    <source>
        <dbReference type="SAM" id="Phobius"/>
    </source>
</evidence>
<protein>
    <submittedName>
        <fullName evidence="2">Pantothenate transporter pant</fullName>
    </submittedName>
</protein>
<accession>A0A1X0VF27</accession>
<dbReference type="RefSeq" id="WP_004914897.1">
    <property type="nucleotide sequence ID" value="NZ_MPLS01000005.1"/>
</dbReference>
<feature type="transmembrane region" description="Helical" evidence="1">
    <location>
        <begin position="7"/>
        <end position="25"/>
    </location>
</feature>
<keyword evidence="1" id="KW-0812">Transmembrane</keyword>
<dbReference type="InterPro" id="IPR024529">
    <property type="entry name" value="ECF_trnsprt_substrate-spec"/>
</dbReference>
<dbReference type="STRING" id="33968.BMS77_04005"/>
<dbReference type="GO" id="GO:0022857">
    <property type="term" value="F:transmembrane transporter activity"/>
    <property type="evidence" value="ECO:0007669"/>
    <property type="project" value="InterPro"/>
</dbReference>
<name>A0A1X0VF27_LEUPS</name>
<sequence length="204" mass="21883">MTNNKTKYLIVATFFMAIILLQVLVPWLGYIPLGAVIVGAQPTIIQFTVALAAIILGGKWGAFLGGFWGVITLWQAWSTPGTIGSLMFQNPFTALVPRILIGAVVGWLFNRWLRQKKAGLRTLGLGALGALSALINTVGVVLFTVVGFTVMKTNFTGIPNHNLLGWLVSLVSFNSLFEVITGVILVTFIGNVIVPMAQRAGLNG</sequence>
<evidence type="ECO:0000313" key="2">
    <source>
        <dbReference type="EMBL" id="ORI98313.1"/>
    </source>
</evidence>
<reference evidence="2 3" key="1">
    <citation type="journal article" date="2017" name="Front. Microbiol.">
        <title>Genomic Characterization of Dairy Associated Leuconostoc Species and Diversity of Leuconostocs in Undefined Mixed Mesophilic Starter Cultures.</title>
        <authorList>
            <person name="Frantzen C.A."/>
            <person name="Kot W."/>
            <person name="Pedersen T.B."/>
            <person name="Ardo Y.M."/>
            <person name="Broadbent J.R."/>
            <person name="Neve H."/>
            <person name="Hansen L.H."/>
            <person name="Dal Bello F."/>
            <person name="Ostlie H.M."/>
            <person name="Kleppen H.P."/>
            <person name="Vogensen F.K."/>
            <person name="Holo H."/>
        </authorList>
    </citation>
    <scope>NUCLEOTIDE SEQUENCE [LARGE SCALE GENOMIC DNA]</scope>
    <source>
        <strain evidence="2 3">LMGCF08</strain>
    </source>
</reference>
<dbReference type="EMBL" id="MPLS01000005">
    <property type="protein sequence ID" value="ORI98313.1"/>
    <property type="molecule type" value="Genomic_DNA"/>
</dbReference>
<dbReference type="AlphaFoldDB" id="A0A1X0VF27"/>
<feature type="transmembrane region" description="Helical" evidence="1">
    <location>
        <begin position="60"/>
        <end position="77"/>
    </location>
</feature>
<dbReference type="Proteomes" id="UP000192288">
    <property type="component" value="Unassembled WGS sequence"/>
</dbReference>
<keyword evidence="1" id="KW-1133">Transmembrane helix</keyword>